<keyword evidence="3" id="KW-0808">Transferase</keyword>
<dbReference type="EMBL" id="CM001743">
    <property type="protein sequence ID" value="KJB22016.1"/>
    <property type="molecule type" value="Genomic_DNA"/>
</dbReference>
<evidence type="ECO:0000256" key="6">
    <source>
        <dbReference type="SAM" id="Phobius"/>
    </source>
</evidence>
<sequence length="388" mass="45180">MKVAKEWRLGSMGDTKILPGSRHRSPLKRPIWIILMVSFVSLFLVCAYIYPPNSDVACYVFSSRGCKVLTDWLPPPKRELTDEEIISRVVVRDILDTPPVESKNPKIAFMFLTPGSLPFEKLWDMFFRGNEGRFSVYIHASKEKPVHVSPYFLNREIHSSPVTWGAFSMVDAERRLLAYALKDPDNQHFVLLSDSCIPLHNFDYVYNYLMHANMSFIDCFVDPGPHGNGRYSTRMLPEVEEKDFRKGAQWFTMRRQHALLVMADSLYYSRFRDYCRPYADGKNCIADEHYLPTFFNLVDPGGIANWSVTRVDWSERKWHPKSYRAQDVTYDLLRNFTSIDMTTHITSNAGGEELLQPCIWNGTRRPCYLFARKFYPETLDKLVTLLNF</sequence>
<evidence type="ECO:0000256" key="4">
    <source>
        <dbReference type="ARBA" id="ARBA00023136"/>
    </source>
</evidence>
<dbReference type="PANTHER" id="PTHR31042:SF150">
    <property type="entry name" value="OS06G0661900 PROTEIN"/>
    <property type="match status" value="1"/>
</dbReference>
<dbReference type="OrthoDB" id="191334at2759"/>
<dbReference type="AlphaFoldDB" id="A0A0D2QY31"/>
<dbReference type="InterPro" id="IPR044174">
    <property type="entry name" value="BC10-like"/>
</dbReference>
<gene>
    <name evidence="7" type="ORF">B456_004G025500</name>
</gene>
<dbReference type="OMA" id="VDNQFFI"/>
<evidence type="ECO:0000313" key="8">
    <source>
        <dbReference type="Proteomes" id="UP000032304"/>
    </source>
</evidence>
<feature type="transmembrane region" description="Helical" evidence="6">
    <location>
        <begin position="31"/>
        <end position="50"/>
    </location>
</feature>
<dbReference type="GO" id="GO:0016020">
    <property type="term" value="C:membrane"/>
    <property type="evidence" value="ECO:0007669"/>
    <property type="project" value="UniProtKB-SubCell"/>
</dbReference>
<proteinExistence type="predicted"/>
<dbReference type="Proteomes" id="UP000032304">
    <property type="component" value="Chromosome 4"/>
</dbReference>
<accession>A0A0D2QY31</accession>
<dbReference type="InterPro" id="IPR003406">
    <property type="entry name" value="Glyco_trans_14"/>
</dbReference>
<keyword evidence="8" id="KW-1185">Reference proteome</keyword>
<dbReference type="KEGG" id="gra:105790174"/>
<dbReference type="PANTHER" id="PTHR31042">
    <property type="entry name" value="CORE-2/I-BRANCHING BETA-1,6-N-ACETYLGLUCOSAMINYLTRANSFERASE FAMILY PROTEIN-RELATED"/>
    <property type="match status" value="1"/>
</dbReference>
<keyword evidence="6" id="KW-0812">Transmembrane</keyword>
<keyword evidence="6" id="KW-1133">Transmembrane helix</keyword>
<dbReference type="Gramene" id="KJB22016">
    <property type="protein sequence ID" value="KJB22016"/>
    <property type="gene ID" value="B456_004G025500"/>
</dbReference>
<dbReference type="GO" id="GO:0016757">
    <property type="term" value="F:glycosyltransferase activity"/>
    <property type="evidence" value="ECO:0007669"/>
    <property type="project" value="UniProtKB-KW"/>
</dbReference>
<reference evidence="7 8" key="1">
    <citation type="journal article" date="2012" name="Nature">
        <title>Repeated polyploidization of Gossypium genomes and the evolution of spinnable cotton fibres.</title>
        <authorList>
            <person name="Paterson A.H."/>
            <person name="Wendel J.F."/>
            <person name="Gundlach H."/>
            <person name="Guo H."/>
            <person name="Jenkins J."/>
            <person name="Jin D."/>
            <person name="Llewellyn D."/>
            <person name="Showmaker K.C."/>
            <person name="Shu S."/>
            <person name="Udall J."/>
            <person name="Yoo M.J."/>
            <person name="Byers R."/>
            <person name="Chen W."/>
            <person name="Doron-Faigenboim A."/>
            <person name="Duke M.V."/>
            <person name="Gong L."/>
            <person name="Grimwood J."/>
            <person name="Grover C."/>
            <person name="Grupp K."/>
            <person name="Hu G."/>
            <person name="Lee T.H."/>
            <person name="Li J."/>
            <person name="Lin L."/>
            <person name="Liu T."/>
            <person name="Marler B.S."/>
            <person name="Page J.T."/>
            <person name="Roberts A.W."/>
            <person name="Romanel E."/>
            <person name="Sanders W.S."/>
            <person name="Szadkowski E."/>
            <person name="Tan X."/>
            <person name="Tang H."/>
            <person name="Xu C."/>
            <person name="Wang J."/>
            <person name="Wang Z."/>
            <person name="Zhang D."/>
            <person name="Zhang L."/>
            <person name="Ashrafi H."/>
            <person name="Bedon F."/>
            <person name="Bowers J.E."/>
            <person name="Brubaker C.L."/>
            <person name="Chee P.W."/>
            <person name="Das S."/>
            <person name="Gingle A.R."/>
            <person name="Haigler C.H."/>
            <person name="Harker D."/>
            <person name="Hoffmann L.V."/>
            <person name="Hovav R."/>
            <person name="Jones D.C."/>
            <person name="Lemke C."/>
            <person name="Mansoor S."/>
            <person name="ur Rahman M."/>
            <person name="Rainville L.N."/>
            <person name="Rambani A."/>
            <person name="Reddy U.K."/>
            <person name="Rong J.K."/>
            <person name="Saranga Y."/>
            <person name="Scheffler B.E."/>
            <person name="Scheffler J.A."/>
            <person name="Stelly D.M."/>
            <person name="Triplett B.A."/>
            <person name="Van Deynze A."/>
            <person name="Vaslin M.F."/>
            <person name="Waghmare V.N."/>
            <person name="Walford S.A."/>
            <person name="Wright R.J."/>
            <person name="Zaki E.A."/>
            <person name="Zhang T."/>
            <person name="Dennis E.S."/>
            <person name="Mayer K.F."/>
            <person name="Peterson D.G."/>
            <person name="Rokhsar D.S."/>
            <person name="Wang X."/>
            <person name="Schmutz J."/>
        </authorList>
    </citation>
    <scope>NUCLEOTIDE SEQUENCE [LARGE SCALE GENOMIC DNA]</scope>
</reference>
<evidence type="ECO:0000256" key="1">
    <source>
        <dbReference type="ARBA" id="ARBA00004606"/>
    </source>
</evidence>
<keyword evidence="4 6" id="KW-0472">Membrane</keyword>
<dbReference type="STRING" id="29730.A0A0D2QY31"/>
<keyword evidence="5" id="KW-0325">Glycoprotein</keyword>
<evidence type="ECO:0000256" key="5">
    <source>
        <dbReference type="ARBA" id="ARBA00023180"/>
    </source>
</evidence>
<dbReference type="eggNOG" id="ENOG502QU30">
    <property type="taxonomic scope" value="Eukaryota"/>
</dbReference>
<evidence type="ECO:0000256" key="2">
    <source>
        <dbReference type="ARBA" id="ARBA00022676"/>
    </source>
</evidence>
<evidence type="ECO:0008006" key="9">
    <source>
        <dbReference type="Google" id="ProtNLM"/>
    </source>
</evidence>
<evidence type="ECO:0000313" key="7">
    <source>
        <dbReference type="EMBL" id="KJB22016.1"/>
    </source>
</evidence>
<name>A0A0D2QY31_GOSRA</name>
<keyword evidence="2" id="KW-0328">Glycosyltransferase</keyword>
<organism evidence="7 8">
    <name type="scientific">Gossypium raimondii</name>
    <name type="common">Peruvian cotton</name>
    <name type="synonym">Gossypium klotzschianum subsp. raimondii</name>
    <dbReference type="NCBI Taxonomy" id="29730"/>
    <lineage>
        <taxon>Eukaryota</taxon>
        <taxon>Viridiplantae</taxon>
        <taxon>Streptophyta</taxon>
        <taxon>Embryophyta</taxon>
        <taxon>Tracheophyta</taxon>
        <taxon>Spermatophyta</taxon>
        <taxon>Magnoliopsida</taxon>
        <taxon>eudicotyledons</taxon>
        <taxon>Gunneridae</taxon>
        <taxon>Pentapetalae</taxon>
        <taxon>rosids</taxon>
        <taxon>malvids</taxon>
        <taxon>Malvales</taxon>
        <taxon>Malvaceae</taxon>
        <taxon>Malvoideae</taxon>
        <taxon>Gossypium</taxon>
    </lineage>
</organism>
<protein>
    <recommendedName>
        <fullName evidence="9">Glycosyltransferase</fullName>
    </recommendedName>
</protein>
<evidence type="ECO:0000256" key="3">
    <source>
        <dbReference type="ARBA" id="ARBA00022679"/>
    </source>
</evidence>
<comment type="subcellular location">
    <subcellularLocation>
        <location evidence="1">Membrane</location>
        <topology evidence="1">Single-pass type II membrane protein</topology>
    </subcellularLocation>
</comment>
<dbReference type="Pfam" id="PF02485">
    <property type="entry name" value="Branch"/>
    <property type="match status" value="1"/>
</dbReference>